<evidence type="ECO:0000256" key="2">
    <source>
        <dbReference type="ARBA" id="ARBA00022729"/>
    </source>
</evidence>
<feature type="chain" id="PRO_5038864208" evidence="6">
    <location>
        <begin position="27"/>
        <end position="430"/>
    </location>
</feature>
<dbReference type="Gene3D" id="3.40.190.10">
    <property type="entry name" value="Periplasmic binding protein-like II"/>
    <property type="match status" value="1"/>
</dbReference>
<dbReference type="Pfam" id="PF01547">
    <property type="entry name" value="SBP_bac_1"/>
    <property type="match status" value="1"/>
</dbReference>
<sequence>MKFGIPRRRVLACISIAAAGALGLSACGSGGGSDSASGKIEGTITFQTWNLKAGYSKYFKGLIKDFEKAHPGAHVKWQDQPADNYDKKVQSQATNHDMPDVLNTTPDLAYPLAKAGVLMNVSDEDPDAKKLYLPGSWKSLTYKDPKGVFAYPWYLNTGPNFFDKKLFKKAGLDPENPPVSYDEMLADAVTLGKNVKGKYYLWGNVPSINDIALWGAPLMNKDETKFTFNTDEAAAMVDKYRKAYKAGGFLPAGLNMKYTGVGKAFMSGKVAMNSGSAYDLQNFKKNAPTLAKHLGIGPAFTNTGKYEMSVQSISVASQSDHLATAKAFARFVTNEKNQMAFAKLVNIFPSTAGTLDKPFFRKLDGTKNTELRVKAAKQLKSAVEYTPIKFTPEMATYLQQQLSDAILGKEPSKQALDKTVAKANSLLAQG</sequence>
<evidence type="ECO:0000256" key="4">
    <source>
        <dbReference type="ARBA" id="ARBA00023139"/>
    </source>
</evidence>
<keyword evidence="4" id="KW-0564">Palmitate</keyword>
<dbReference type="InterPro" id="IPR050490">
    <property type="entry name" value="Bact_solute-bd_prot1"/>
</dbReference>
<dbReference type="EMBL" id="JACBZP010000001">
    <property type="protein sequence ID" value="NYI66727.1"/>
    <property type="molecule type" value="Genomic_DNA"/>
</dbReference>
<keyword evidence="7" id="KW-0762">Sugar transport</keyword>
<reference evidence="7 8" key="1">
    <citation type="submission" date="2020-07" db="EMBL/GenBank/DDBJ databases">
        <title>Sequencing the genomes of 1000 actinobacteria strains.</title>
        <authorList>
            <person name="Klenk H.-P."/>
        </authorList>
    </citation>
    <scope>NUCLEOTIDE SEQUENCE [LARGE SCALE GENOMIC DNA]</scope>
    <source>
        <strain evidence="7 8">DSM 26341</strain>
    </source>
</reference>
<dbReference type="InterPro" id="IPR006059">
    <property type="entry name" value="SBP"/>
</dbReference>
<dbReference type="PANTHER" id="PTHR43649:SF33">
    <property type="entry name" value="POLYGALACTURONAN_RHAMNOGALACTURONAN-BINDING PROTEIN YTCQ"/>
    <property type="match status" value="1"/>
</dbReference>
<evidence type="ECO:0000313" key="8">
    <source>
        <dbReference type="Proteomes" id="UP000539111"/>
    </source>
</evidence>
<evidence type="ECO:0000256" key="1">
    <source>
        <dbReference type="ARBA" id="ARBA00022475"/>
    </source>
</evidence>
<proteinExistence type="predicted"/>
<dbReference type="PROSITE" id="PS51257">
    <property type="entry name" value="PROKAR_LIPOPROTEIN"/>
    <property type="match status" value="1"/>
</dbReference>
<dbReference type="RefSeq" id="WP_179426263.1">
    <property type="nucleotide sequence ID" value="NZ_JACBZP010000001.1"/>
</dbReference>
<evidence type="ECO:0000256" key="3">
    <source>
        <dbReference type="ARBA" id="ARBA00023136"/>
    </source>
</evidence>
<name>A0A7Z0A976_9MICO</name>
<dbReference type="Proteomes" id="UP000539111">
    <property type="component" value="Unassembled WGS sequence"/>
</dbReference>
<keyword evidence="3" id="KW-0472">Membrane</keyword>
<dbReference type="AlphaFoldDB" id="A0A7Z0A976"/>
<dbReference type="PANTHER" id="PTHR43649">
    <property type="entry name" value="ARABINOSE-BINDING PROTEIN-RELATED"/>
    <property type="match status" value="1"/>
</dbReference>
<protein>
    <submittedName>
        <fullName evidence="7">Multiple sugar transport system substrate-binding protein</fullName>
    </submittedName>
</protein>
<keyword evidence="7" id="KW-0813">Transport</keyword>
<keyword evidence="2 6" id="KW-0732">Signal</keyword>
<keyword evidence="8" id="KW-1185">Reference proteome</keyword>
<comment type="caution">
    <text evidence="7">The sequence shown here is derived from an EMBL/GenBank/DDBJ whole genome shotgun (WGS) entry which is preliminary data.</text>
</comment>
<keyword evidence="1" id="KW-1003">Cell membrane</keyword>
<organism evidence="7 8">
    <name type="scientific">Spelaeicoccus albus</name>
    <dbReference type="NCBI Taxonomy" id="1280376"/>
    <lineage>
        <taxon>Bacteria</taxon>
        <taxon>Bacillati</taxon>
        <taxon>Actinomycetota</taxon>
        <taxon>Actinomycetes</taxon>
        <taxon>Micrococcales</taxon>
        <taxon>Brevibacteriaceae</taxon>
        <taxon>Spelaeicoccus</taxon>
    </lineage>
</organism>
<keyword evidence="5" id="KW-0449">Lipoprotein</keyword>
<evidence type="ECO:0000313" key="7">
    <source>
        <dbReference type="EMBL" id="NYI66727.1"/>
    </source>
</evidence>
<accession>A0A7Z0A976</accession>
<dbReference type="CDD" id="cd13585">
    <property type="entry name" value="PBP2_TMBP_like"/>
    <property type="match status" value="1"/>
</dbReference>
<dbReference type="SUPFAM" id="SSF53850">
    <property type="entry name" value="Periplasmic binding protein-like II"/>
    <property type="match status" value="1"/>
</dbReference>
<evidence type="ECO:0000256" key="5">
    <source>
        <dbReference type="ARBA" id="ARBA00023288"/>
    </source>
</evidence>
<evidence type="ECO:0000256" key="6">
    <source>
        <dbReference type="SAM" id="SignalP"/>
    </source>
</evidence>
<feature type="signal peptide" evidence="6">
    <location>
        <begin position="1"/>
        <end position="26"/>
    </location>
</feature>
<gene>
    <name evidence="7" type="ORF">BJY26_001033</name>
</gene>